<evidence type="ECO:0000256" key="6">
    <source>
        <dbReference type="ARBA" id="ARBA00023118"/>
    </source>
</evidence>
<dbReference type="Proteomes" id="UP000220969">
    <property type="component" value="Unassembled WGS sequence"/>
</dbReference>
<comment type="caution">
    <text evidence="10">The sequence shown here is derived from an EMBL/GenBank/DDBJ whole genome shotgun (WGS) entry which is preliminary data.</text>
</comment>
<evidence type="ECO:0000256" key="8">
    <source>
        <dbReference type="SAM" id="Phobius"/>
    </source>
</evidence>
<dbReference type="EMBL" id="NUEH01000055">
    <property type="protein sequence ID" value="PEI83390.1"/>
    <property type="molecule type" value="Genomic_DNA"/>
</dbReference>
<dbReference type="InterPro" id="IPR043760">
    <property type="entry name" value="PycTM_dom"/>
</dbReference>
<keyword evidence="7 8" id="KW-0472">Membrane</keyword>
<evidence type="ECO:0000313" key="10">
    <source>
        <dbReference type="EMBL" id="PEI83390.1"/>
    </source>
</evidence>
<evidence type="ECO:0000256" key="2">
    <source>
        <dbReference type="ARBA" id="ARBA00022475"/>
    </source>
</evidence>
<organism evidence="10">
    <name type="scientific">Bacillus toyonensis</name>
    <dbReference type="NCBI Taxonomy" id="155322"/>
    <lineage>
        <taxon>Bacteria</taxon>
        <taxon>Bacillati</taxon>
        <taxon>Bacillota</taxon>
        <taxon>Bacilli</taxon>
        <taxon>Bacillales</taxon>
        <taxon>Bacillaceae</taxon>
        <taxon>Bacillus</taxon>
        <taxon>Bacillus cereus group</taxon>
    </lineage>
</organism>
<evidence type="ECO:0000259" key="9">
    <source>
        <dbReference type="Pfam" id="PF18967"/>
    </source>
</evidence>
<evidence type="ECO:0000256" key="1">
    <source>
        <dbReference type="ARBA" id="ARBA00004236"/>
    </source>
</evidence>
<keyword evidence="6" id="KW-0051">Antiviral defense</keyword>
<keyword evidence="2" id="KW-1003">Cell membrane</keyword>
<sequence>MTENIALDKKNNLIARLDRQLDWIKSCDTKASIVIAVLGVFLTIFTSENSINMVQKILSQPLKHINFANFLYLLLFVISWCIFIFGVYCLVRVLIPRLNKDVLAYEGIHKGSLYFFETIAKNNFLEFKEKVTNTNEEGEIEDILSQIYVNAKICTIKYTYYSKGIKYASLGIASVLVLYVIGVILVMLGGFK</sequence>
<dbReference type="RefSeq" id="WP_098164843.1">
    <property type="nucleotide sequence ID" value="NZ_NUEH01000055.1"/>
</dbReference>
<feature type="transmembrane region" description="Helical" evidence="8">
    <location>
        <begin position="67"/>
        <end position="91"/>
    </location>
</feature>
<accession>A0AB73QXZ2</accession>
<keyword evidence="4" id="KW-0547">Nucleotide-binding</keyword>
<name>A0AB73QXZ2_9BACI</name>
<dbReference type="AlphaFoldDB" id="A0AB73QXZ2"/>
<gene>
    <name evidence="10" type="ORF">CN678_24005</name>
</gene>
<comment type="subcellular location">
    <subcellularLocation>
        <location evidence="1">Cell membrane</location>
    </subcellularLocation>
</comment>
<keyword evidence="3 8" id="KW-0812">Transmembrane</keyword>
<dbReference type="Pfam" id="PF18967">
    <property type="entry name" value="PycTM"/>
    <property type="match status" value="1"/>
</dbReference>
<feature type="domain" description="Pycsar effector protein" evidence="9">
    <location>
        <begin position="15"/>
        <end position="180"/>
    </location>
</feature>
<feature type="transmembrane region" description="Helical" evidence="8">
    <location>
        <begin position="167"/>
        <end position="191"/>
    </location>
</feature>
<protein>
    <recommendedName>
        <fullName evidence="9">Pycsar effector protein domain-containing protein</fullName>
    </recommendedName>
</protein>
<dbReference type="GO" id="GO:0000166">
    <property type="term" value="F:nucleotide binding"/>
    <property type="evidence" value="ECO:0007669"/>
    <property type="project" value="UniProtKB-KW"/>
</dbReference>
<evidence type="ECO:0000256" key="7">
    <source>
        <dbReference type="ARBA" id="ARBA00023136"/>
    </source>
</evidence>
<proteinExistence type="predicted"/>
<dbReference type="GO" id="GO:0005886">
    <property type="term" value="C:plasma membrane"/>
    <property type="evidence" value="ECO:0007669"/>
    <property type="project" value="UniProtKB-SubCell"/>
</dbReference>
<evidence type="ECO:0000256" key="4">
    <source>
        <dbReference type="ARBA" id="ARBA00022741"/>
    </source>
</evidence>
<dbReference type="GO" id="GO:0051607">
    <property type="term" value="P:defense response to virus"/>
    <property type="evidence" value="ECO:0007669"/>
    <property type="project" value="UniProtKB-KW"/>
</dbReference>
<reference evidence="10" key="1">
    <citation type="submission" date="2017-09" db="EMBL/GenBank/DDBJ databases">
        <title>Large-scale bioinformatics analysis of Bacillus genomes uncovers conserved roles of natural products in bacterial physiology.</title>
        <authorList>
            <consortium name="Agbiome Team Llc"/>
            <person name="Bleich R.M."/>
            <person name="Kirk G.J."/>
            <person name="Santa Maria K.C."/>
            <person name="Allen S.E."/>
            <person name="Farag S."/>
            <person name="Shank E.A."/>
            <person name="Bowers A."/>
        </authorList>
    </citation>
    <scope>NUCLEOTIDE SEQUENCE</scope>
    <source>
        <strain evidence="10">AFS005430</strain>
    </source>
</reference>
<keyword evidence="5 8" id="KW-1133">Transmembrane helix</keyword>
<feature type="transmembrane region" description="Helical" evidence="8">
    <location>
        <begin position="29"/>
        <end position="47"/>
    </location>
</feature>
<evidence type="ECO:0000256" key="3">
    <source>
        <dbReference type="ARBA" id="ARBA00022692"/>
    </source>
</evidence>
<evidence type="ECO:0000256" key="5">
    <source>
        <dbReference type="ARBA" id="ARBA00022989"/>
    </source>
</evidence>